<evidence type="ECO:0008006" key="4">
    <source>
        <dbReference type="Google" id="ProtNLM"/>
    </source>
</evidence>
<accession>A0A8J4LY30</accession>
<dbReference type="PANTHER" id="PTHR14513:SF0">
    <property type="entry name" value="PROTECTION OF TELOMERES PROTEIN 1"/>
    <property type="match status" value="1"/>
</dbReference>
<feature type="region of interest" description="Disordered" evidence="1">
    <location>
        <begin position="314"/>
        <end position="333"/>
    </location>
</feature>
<feature type="compositionally biased region" description="Polar residues" evidence="1">
    <location>
        <begin position="186"/>
        <end position="205"/>
    </location>
</feature>
<protein>
    <recommendedName>
        <fullName evidence="4">Telomeric single stranded DNA binding POT1/Cdc13 domain-containing protein</fullName>
    </recommendedName>
</protein>
<dbReference type="Proteomes" id="UP000722791">
    <property type="component" value="Unassembled WGS sequence"/>
</dbReference>
<sequence>MPPRLNPLKTLREAVHGPHQGFISVCAWVTWFSAIRQSSGSDHYMLLHLSDDSLSAEDMPAVRDPSRERQHDEPPYVTCFLSGAQHLLPQFDHDRPGLLYLHQTRVNKYNGERQLQVKLRPLAARGPDSDTFSVYSVTEASEGERVPAPLATSHPIGSIPLKQVNHPRIQEMRRWVMQRIEHRASSGANLPAATTSPGAKSRQQGGRNGLSAIRELVPPMAGDGVTPVAGPMPPANLICRVLAVDFCYYPDYYILYVWDGTDAHPTPLTYTSEVDAEAGAGDGDGAEATGVPSKRGRRDEAGTAVVAAAAAPRRHGLDMGGGGDDDIRNSAPPPPHCRRLHMPISSIAQFAGDLTATEAAPGGGGSDGAGDSGWEVLSAVLSGGEMPAEGSGVPLVLPAALFQVAPPGSPSLPPVAAVIPAPGAVAVEPPALALPATVHRQLLPRPGDWLKLKKVVPRFVQGQLQLVFNLEHSSLQPGPAEPRANGAADAKRLGRILQGGAGQHSLPVTPRDPSRWLARVCSPWHELPLRTLRQVLMQQNTCDCTPARVLVRVMAVLNPQLPPTPDLASPDDAATSGGEPNTTRIPVSELRRVLRCAVMPAIDLKAPEEVVGTPLDRGGNGLTFALALLLQDATASLRAVVIGGAANLFLWEMPPPDIMVAGAVTEKEARSHSVSEPGFQSQPAVNLQPTEATAATPEAILARSRFKTAADIPAASGIASGAASKAAVLPSAVRVAAAAESGAAAYHREGKGQQAAPQHFYNADRDNLDKLIAVLRWLSDQQVPGGAWMEAVLRPLYRDRGNPWQSVVYSLEHTVLKLPLHLQTSVAAVHGNDGPHGI</sequence>
<dbReference type="InterPro" id="IPR028389">
    <property type="entry name" value="POT1"/>
</dbReference>
<evidence type="ECO:0000313" key="2">
    <source>
        <dbReference type="EMBL" id="GIM14168.1"/>
    </source>
</evidence>
<organism evidence="2 3">
    <name type="scientific">Volvox reticuliferus</name>
    <dbReference type="NCBI Taxonomy" id="1737510"/>
    <lineage>
        <taxon>Eukaryota</taxon>
        <taxon>Viridiplantae</taxon>
        <taxon>Chlorophyta</taxon>
        <taxon>core chlorophytes</taxon>
        <taxon>Chlorophyceae</taxon>
        <taxon>CS clade</taxon>
        <taxon>Chlamydomonadales</taxon>
        <taxon>Volvocaceae</taxon>
        <taxon>Volvox</taxon>
    </lineage>
</organism>
<dbReference type="GO" id="GO:0010521">
    <property type="term" value="F:telomerase inhibitor activity"/>
    <property type="evidence" value="ECO:0007669"/>
    <property type="project" value="TreeGrafter"/>
</dbReference>
<feature type="region of interest" description="Disordered" evidence="1">
    <location>
        <begin position="276"/>
        <end position="301"/>
    </location>
</feature>
<dbReference type="AlphaFoldDB" id="A0A8J4LY30"/>
<comment type="caution">
    <text evidence="2">The sequence shown here is derived from an EMBL/GenBank/DDBJ whole genome shotgun (WGS) entry which is preliminary data.</text>
</comment>
<gene>
    <name evidence="2" type="ORF">Vretimale_17175</name>
</gene>
<evidence type="ECO:0000313" key="3">
    <source>
        <dbReference type="Proteomes" id="UP000722791"/>
    </source>
</evidence>
<dbReference type="GO" id="GO:0098505">
    <property type="term" value="F:G-rich strand telomeric DNA binding"/>
    <property type="evidence" value="ECO:0007669"/>
    <property type="project" value="TreeGrafter"/>
</dbReference>
<proteinExistence type="predicted"/>
<evidence type="ECO:0000256" key="1">
    <source>
        <dbReference type="SAM" id="MobiDB-lite"/>
    </source>
</evidence>
<dbReference type="Gene3D" id="2.40.50.140">
    <property type="entry name" value="Nucleic acid-binding proteins"/>
    <property type="match status" value="1"/>
</dbReference>
<dbReference type="GO" id="GO:0032210">
    <property type="term" value="P:regulation of telomere maintenance via telomerase"/>
    <property type="evidence" value="ECO:0007669"/>
    <property type="project" value="TreeGrafter"/>
</dbReference>
<dbReference type="InterPro" id="IPR012340">
    <property type="entry name" value="NA-bd_OB-fold"/>
</dbReference>
<reference evidence="2" key="1">
    <citation type="journal article" date="2021" name="Proc. Natl. Acad. Sci. U.S.A.">
        <title>Three genomes in the algal genus Volvox reveal the fate of a haploid sex-determining region after a transition to homothallism.</title>
        <authorList>
            <person name="Yamamoto K."/>
            <person name="Hamaji T."/>
            <person name="Kawai-Toyooka H."/>
            <person name="Matsuzaki R."/>
            <person name="Takahashi F."/>
            <person name="Nishimura Y."/>
            <person name="Kawachi M."/>
            <person name="Noguchi H."/>
            <person name="Minakuchi Y."/>
            <person name="Umen J.G."/>
            <person name="Toyoda A."/>
            <person name="Nozaki H."/>
        </authorList>
    </citation>
    <scope>NUCLEOTIDE SEQUENCE</scope>
    <source>
        <strain evidence="2">NIES-3785</strain>
    </source>
</reference>
<dbReference type="EMBL" id="BNCQ01000054">
    <property type="protein sequence ID" value="GIM14168.1"/>
    <property type="molecule type" value="Genomic_DNA"/>
</dbReference>
<dbReference type="GO" id="GO:0000783">
    <property type="term" value="C:nuclear telomere cap complex"/>
    <property type="evidence" value="ECO:0007669"/>
    <property type="project" value="TreeGrafter"/>
</dbReference>
<feature type="region of interest" description="Disordered" evidence="1">
    <location>
        <begin position="562"/>
        <end position="584"/>
    </location>
</feature>
<name>A0A8J4LY30_9CHLO</name>
<dbReference type="PANTHER" id="PTHR14513">
    <property type="entry name" value="PROTECTION OF TELOMERES 1"/>
    <property type="match status" value="1"/>
</dbReference>
<feature type="region of interest" description="Disordered" evidence="1">
    <location>
        <begin position="186"/>
        <end position="207"/>
    </location>
</feature>
<dbReference type="GO" id="GO:0016233">
    <property type="term" value="P:telomere capping"/>
    <property type="evidence" value="ECO:0007669"/>
    <property type="project" value="TreeGrafter"/>
</dbReference>